<evidence type="ECO:0000313" key="1">
    <source>
        <dbReference type="EMBL" id="QHT23171.1"/>
    </source>
</evidence>
<proteinExistence type="predicted"/>
<reference evidence="1" key="1">
    <citation type="journal article" date="2020" name="Nature">
        <title>Giant virus diversity and host interactions through global metagenomics.</title>
        <authorList>
            <person name="Schulz F."/>
            <person name="Roux S."/>
            <person name="Paez-Espino D."/>
            <person name="Jungbluth S."/>
            <person name="Walsh D.A."/>
            <person name="Denef V.J."/>
            <person name="McMahon K.D."/>
            <person name="Konstantinidis K.T."/>
            <person name="Eloe-Fadrosh E.A."/>
            <person name="Kyrpides N.C."/>
            <person name="Woyke T."/>
        </authorList>
    </citation>
    <scope>NUCLEOTIDE SEQUENCE</scope>
    <source>
        <strain evidence="1">GVMAG-M-3300023179-114</strain>
    </source>
</reference>
<evidence type="ECO:0008006" key="2">
    <source>
        <dbReference type="Google" id="ProtNLM"/>
    </source>
</evidence>
<accession>A0A6C0E3I8</accession>
<dbReference type="EMBL" id="MN739727">
    <property type="protein sequence ID" value="QHT23171.1"/>
    <property type="molecule type" value="Genomic_DNA"/>
</dbReference>
<organism evidence="1">
    <name type="scientific">viral metagenome</name>
    <dbReference type="NCBI Taxonomy" id="1070528"/>
    <lineage>
        <taxon>unclassified sequences</taxon>
        <taxon>metagenomes</taxon>
        <taxon>organismal metagenomes</taxon>
    </lineage>
</organism>
<protein>
    <recommendedName>
        <fullName evidence="2">C2H2-type domain-containing protein</fullName>
    </recommendedName>
</protein>
<name>A0A6C0E3I8_9ZZZZ</name>
<dbReference type="AlphaFoldDB" id="A0A6C0E3I8"/>
<sequence>MTDNFTPKNATRFTCIKCEFKCCKQSDFNRHALTRKHQNTDKILTNTDAGDAKHMFTCSCGKKYKHRQSLFNHSKKCNHNKSIINDTIPVKNADNKDELINYLMKENEEFKKLILEICKNNSTNITTNSNNKTFNLNFFLNETCKDAMNIMDFVESVKLDLTDLETIGNSGFVNGISKIIIKNLKDLDITRRPLHCTDYKREVLYVKDQNKWEKENEENEKMRKVINHISNKNIKQIPIWVEENPNCKDSDSTKNTEYLHIVGESMGCTEDKNYQKIIHNISKEVMIDK</sequence>